<dbReference type="EMBL" id="LAYJ01000047">
    <property type="protein sequence ID" value="KKI52002.1"/>
    <property type="molecule type" value="Genomic_DNA"/>
</dbReference>
<dbReference type="OrthoDB" id="1751034at2"/>
<comment type="caution">
    <text evidence="1">The sequence shown here is derived from an EMBL/GenBank/DDBJ whole genome shotgun (WGS) entry which is preliminary data.</text>
</comment>
<sequence>MAETIADIWKRDKETIERKSLAQILSFSGEGKLRDSSQTCYEMREFFDLLPTEQIENYIEECLSQPFDASGYALQDLVNELGKRLGFSVEYGLYRGKKDRIGFDGLWLSKDHDIVIEVKTTDTYSINIDTIAEYRQKLVNSNKIQSDRSSILMVVGRKDTGGLEAQIRGSKHAWDIRLISTDALLKLLHLKEELLDDEATFEHICQVLKPMEFTRLDYLIDTIFIAGRDSQIIEEAAPGISQQSYELNKKAKPKPVAFHDSCVSVIQKKMGIPFKKRMRTLYDNAEQSTGLTCAVSKNHGTEKNGSYWFAFHPSQKESLSKYKKAYVCFGCGSEDLIFMFEYNVFLKYLSKMWITDNNGRMYWHIVIRQHGNKYLLARGEKEHIDITDNLLSMSEG</sequence>
<accession>A0A0M2NNN0</accession>
<protein>
    <recommendedName>
        <fullName evidence="3">Restriction endonuclease</fullName>
    </recommendedName>
</protein>
<evidence type="ECO:0000313" key="1">
    <source>
        <dbReference type="EMBL" id="KKI52002.1"/>
    </source>
</evidence>
<organism evidence="1 2">
    <name type="scientific">Christensenella hongkongensis</name>
    <dbReference type="NCBI Taxonomy" id="270498"/>
    <lineage>
        <taxon>Bacteria</taxon>
        <taxon>Bacillati</taxon>
        <taxon>Bacillota</taxon>
        <taxon>Clostridia</taxon>
        <taxon>Christensenellales</taxon>
        <taxon>Christensenellaceae</taxon>
        <taxon>Christensenella</taxon>
    </lineage>
</organism>
<evidence type="ECO:0008006" key="3">
    <source>
        <dbReference type="Google" id="ProtNLM"/>
    </source>
</evidence>
<gene>
    <name evidence="1" type="ORF">CHK_0519</name>
</gene>
<keyword evidence="2" id="KW-1185">Reference proteome</keyword>
<dbReference type="RefSeq" id="WP_046442461.1">
    <property type="nucleotide sequence ID" value="NZ_LAYJ01000047.1"/>
</dbReference>
<dbReference type="Proteomes" id="UP000034076">
    <property type="component" value="Unassembled WGS sequence"/>
</dbReference>
<dbReference type="AlphaFoldDB" id="A0A0M2NNN0"/>
<reference evidence="1 2" key="1">
    <citation type="submission" date="2015-04" db="EMBL/GenBank/DDBJ databases">
        <title>Draft genome sequence of bacteremic isolate Catabacter hongkongensis type strain HKU16T.</title>
        <authorList>
            <person name="Lau S.K."/>
            <person name="Teng J.L."/>
            <person name="Huang Y."/>
            <person name="Curreem S.O."/>
            <person name="Tsui S.K."/>
            <person name="Woo P.C."/>
        </authorList>
    </citation>
    <scope>NUCLEOTIDE SEQUENCE [LARGE SCALE GENOMIC DNA]</scope>
    <source>
        <strain evidence="1 2">HKU16</strain>
    </source>
</reference>
<evidence type="ECO:0000313" key="2">
    <source>
        <dbReference type="Proteomes" id="UP000034076"/>
    </source>
</evidence>
<proteinExistence type="predicted"/>
<name>A0A0M2NNN0_9FIRM</name>